<evidence type="ECO:0000313" key="1">
    <source>
        <dbReference type="EMBL" id="MBB4066267.1"/>
    </source>
</evidence>
<dbReference type="PIRSF" id="PIRSF016624">
    <property type="entry name" value="Mu_prophg_I"/>
    <property type="match status" value="1"/>
</dbReference>
<gene>
    <name evidence="1" type="ORF">GGR23_003482</name>
</gene>
<dbReference type="AlphaFoldDB" id="A0A7W6J7Q1"/>
<dbReference type="EMBL" id="JACIEZ010000008">
    <property type="protein sequence ID" value="MBB4066267.1"/>
    <property type="molecule type" value="Genomic_DNA"/>
</dbReference>
<dbReference type="RefSeq" id="WP_183367558.1">
    <property type="nucleotide sequence ID" value="NZ_JACIEZ010000008.1"/>
</dbReference>
<dbReference type="InterPro" id="IPR012106">
    <property type="entry name" value="Phage_Mu_Gp1"/>
</dbReference>
<accession>A0A7W6J7Q1</accession>
<dbReference type="Proteomes" id="UP000528286">
    <property type="component" value="Unassembled WGS sequence"/>
</dbReference>
<proteinExistence type="predicted"/>
<reference evidence="1 2" key="1">
    <citation type="submission" date="2020-08" db="EMBL/GenBank/DDBJ databases">
        <title>Genomic Encyclopedia of Type Strains, Phase IV (KMG-IV): sequencing the most valuable type-strain genomes for metagenomic binning, comparative biology and taxonomic classification.</title>
        <authorList>
            <person name="Goeker M."/>
        </authorList>
    </citation>
    <scope>NUCLEOTIDE SEQUENCE [LARGE SCALE GENOMIC DNA]</scope>
    <source>
        <strain evidence="1 2">DSM 29853</strain>
    </source>
</reference>
<comment type="caution">
    <text evidence="1">The sequence shown here is derived from an EMBL/GenBank/DDBJ whole genome shotgun (WGS) entry which is preliminary data.</text>
</comment>
<dbReference type="Pfam" id="PF10123">
    <property type="entry name" value="Mu-like_Pro"/>
    <property type="match status" value="1"/>
</dbReference>
<evidence type="ECO:0000313" key="2">
    <source>
        <dbReference type="Proteomes" id="UP000528286"/>
    </source>
</evidence>
<keyword evidence="2" id="KW-1185">Reference proteome</keyword>
<organism evidence="1 2">
    <name type="scientific">Gellertiella hungarica</name>
    <dbReference type="NCBI Taxonomy" id="1572859"/>
    <lineage>
        <taxon>Bacteria</taxon>
        <taxon>Pseudomonadati</taxon>
        <taxon>Pseudomonadota</taxon>
        <taxon>Alphaproteobacteria</taxon>
        <taxon>Hyphomicrobiales</taxon>
        <taxon>Rhizobiaceae</taxon>
        <taxon>Gellertiella</taxon>
    </lineage>
</organism>
<name>A0A7W6J7Q1_9HYPH</name>
<protein>
    <submittedName>
        <fullName evidence="1">Phage I-like protein</fullName>
    </submittedName>
</protein>
<sequence length="334" mass="35380">MITKTPPLTLSTLAPDVHGIAEAMTGLTVLDAYIADPSAAARQHGPEWVKLAPRGKFTARDGRVFDVDPELLAARFEKDGVDLPIDIDHATVKKAMFGEAAPAVGWVSKLEARADGLYGKVEWLAAGIEVLAARTHRYISPTLKHDENGKAYWLHSAALVAAPAAAMAAVASSDLSTHEDPKMLKAIAAALGLSEDASEASCLSAVTNLKARVDPAVHQAALDQVKTLSAELEARNKADHQAKVDALLEDALKAKKIVPAQRDQYAALCGSPEGLAQVTALFATMTSTLNASGLDEKQPNDQMATLSAEDREVMKMLGISEEDYRKANGLTVAA</sequence>